<protein>
    <recommendedName>
        <fullName evidence="2">UBX domain-containing protein</fullName>
    </recommendedName>
</protein>
<feature type="region of interest" description="Disordered" evidence="1">
    <location>
        <begin position="1"/>
        <end position="22"/>
    </location>
</feature>
<organism evidence="3 4">
    <name type="scientific">Stephania cephalantha</name>
    <dbReference type="NCBI Taxonomy" id="152367"/>
    <lineage>
        <taxon>Eukaryota</taxon>
        <taxon>Viridiplantae</taxon>
        <taxon>Streptophyta</taxon>
        <taxon>Embryophyta</taxon>
        <taxon>Tracheophyta</taxon>
        <taxon>Spermatophyta</taxon>
        <taxon>Magnoliopsida</taxon>
        <taxon>Ranunculales</taxon>
        <taxon>Menispermaceae</taxon>
        <taxon>Menispermoideae</taxon>
        <taxon>Cissampelideae</taxon>
        <taxon>Stephania</taxon>
    </lineage>
</organism>
<evidence type="ECO:0000313" key="3">
    <source>
        <dbReference type="EMBL" id="KAK9132741.1"/>
    </source>
</evidence>
<dbReference type="InterPro" id="IPR049483">
    <property type="entry name" value="FAF1_2-like_UAS"/>
</dbReference>
<feature type="compositionally biased region" description="Basic and acidic residues" evidence="1">
    <location>
        <begin position="313"/>
        <end position="325"/>
    </location>
</feature>
<dbReference type="PANTHER" id="PTHR23322:SF71">
    <property type="entry name" value="UBIQUITIN-ASSOCIATED (UBA) PROTEIN-RELATED"/>
    <property type="match status" value="1"/>
</dbReference>
<dbReference type="InterPro" id="IPR006577">
    <property type="entry name" value="UAS"/>
</dbReference>
<dbReference type="PROSITE" id="PS50033">
    <property type="entry name" value="UBX"/>
    <property type="match status" value="1"/>
</dbReference>
<sequence length="413" mass="46078">MLPPSSSSTQRRAPPPSTRLSSSCSEMVRHMISLPRSIIGGVSKAMASRLGSFGSGSTSSNRPQDHSISSHHHGPMLPVYNATNNNVPEEWAFLASFEISYGIHHPFFYAFRFMEALKIAEQDHKLLFIYLHSPDHPFTGPFCASTLCSDLAVQFLDANFISWGGLASREEGLQMATALQVDTFPFCAVVAPALGDNIVILEKVLGPVSPCELVEILQRIIEEQGAAFGVSKHNKAIEEEKKIEEDRRIREEQDAAYIASLQIDKEKDNVLRELVVEEPVKRTSSRHEAHNNHSKENTNASHVTNTKQLHSSKAKEGKKDAPRKETIAHGRDLQATKILVRLPNGERKEQSFQSTDTVHSVYKYIDSLRLPGIGSYKLIFGFPRRVYGPEQMRMTLKDAGLHPRASLFLELVN</sequence>
<dbReference type="Gene3D" id="3.40.30.10">
    <property type="entry name" value="Glutaredoxin"/>
    <property type="match status" value="1"/>
</dbReference>
<dbReference type="GO" id="GO:0043130">
    <property type="term" value="F:ubiquitin binding"/>
    <property type="evidence" value="ECO:0007669"/>
    <property type="project" value="TreeGrafter"/>
</dbReference>
<dbReference type="InterPro" id="IPR001012">
    <property type="entry name" value="UBX_dom"/>
</dbReference>
<dbReference type="InterPro" id="IPR036249">
    <property type="entry name" value="Thioredoxin-like_sf"/>
</dbReference>
<feature type="compositionally biased region" description="Polar residues" evidence="1">
    <location>
        <begin position="297"/>
        <end position="311"/>
    </location>
</feature>
<comment type="caution">
    <text evidence="3">The sequence shown here is derived from an EMBL/GenBank/DDBJ whole genome shotgun (WGS) entry which is preliminary data.</text>
</comment>
<feature type="domain" description="UBX" evidence="2">
    <location>
        <begin position="331"/>
        <end position="409"/>
    </location>
</feature>
<dbReference type="Pfam" id="PF00789">
    <property type="entry name" value="UBX"/>
    <property type="match status" value="1"/>
</dbReference>
<dbReference type="GO" id="GO:0036503">
    <property type="term" value="P:ERAD pathway"/>
    <property type="evidence" value="ECO:0007669"/>
    <property type="project" value="TreeGrafter"/>
</dbReference>
<dbReference type="GO" id="GO:0005783">
    <property type="term" value="C:endoplasmic reticulum"/>
    <property type="evidence" value="ECO:0007669"/>
    <property type="project" value="TreeGrafter"/>
</dbReference>
<reference evidence="3 4" key="1">
    <citation type="submission" date="2024-01" db="EMBL/GenBank/DDBJ databases">
        <title>Genome assemblies of Stephania.</title>
        <authorList>
            <person name="Yang L."/>
        </authorList>
    </citation>
    <scope>NUCLEOTIDE SEQUENCE [LARGE SCALE GENOMIC DNA]</scope>
    <source>
        <strain evidence="3">JXDWG</strain>
        <tissue evidence="3">Leaf</tissue>
    </source>
</reference>
<feature type="compositionally biased region" description="Basic and acidic residues" evidence="1">
    <location>
        <begin position="279"/>
        <end position="296"/>
    </location>
</feature>
<accession>A0AAP0JEM4</accession>
<dbReference type="InterPro" id="IPR029071">
    <property type="entry name" value="Ubiquitin-like_domsf"/>
</dbReference>
<feature type="region of interest" description="Disordered" evidence="1">
    <location>
        <begin position="279"/>
        <end position="325"/>
    </location>
</feature>
<proteinExistence type="predicted"/>
<dbReference type="PANTHER" id="PTHR23322">
    <property type="entry name" value="FAS-ASSOCIATED PROTEIN"/>
    <property type="match status" value="1"/>
</dbReference>
<dbReference type="SUPFAM" id="SSF54236">
    <property type="entry name" value="Ubiquitin-like"/>
    <property type="match status" value="1"/>
</dbReference>
<feature type="compositionally biased region" description="Polar residues" evidence="1">
    <location>
        <begin position="1"/>
        <end position="11"/>
    </location>
</feature>
<dbReference type="Gene3D" id="3.10.20.90">
    <property type="entry name" value="Phosphatidylinositol 3-kinase Catalytic Subunit, Chain A, domain 1"/>
    <property type="match status" value="1"/>
</dbReference>
<dbReference type="Proteomes" id="UP001419268">
    <property type="component" value="Unassembled WGS sequence"/>
</dbReference>
<dbReference type="CDD" id="cd02958">
    <property type="entry name" value="UAS"/>
    <property type="match status" value="1"/>
</dbReference>
<dbReference type="CDD" id="cd01767">
    <property type="entry name" value="UBX"/>
    <property type="match status" value="1"/>
</dbReference>
<gene>
    <name evidence="3" type="ORF">Scep_012269</name>
</gene>
<keyword evidence="4" id="KW-1185">Reference proteome</keyword>
<dbReference type="SMART" id="SM00594">
    <property type="entry name" value="UAS"/>
    <property type="match status" value="1"/>
</dbReference>
<evidence type="ECO:0000256" key="1">
    <source>
        <dbReference type="SAM" id="MobiDB-lite"/>
    </source>
</evidence>
<dbReference type="Pfam" id="PF21021">
    <property type="entry name" value="FAF1"/>
    <property type="match status" value="1"/>
</dbReference>
<evidence type="ECO:0000259" key="2">
    <source>
        <dbReference type="PROSITE" id="PS50033"/>
    </source>
</evidence>
<dbReference type="SMART" id="SM00166">
    <property type="entry name" value="UBX"/>
    <property type="match status" value="1"/>
</dbReference>
<dbReference type="SUPFAM" id="SSF52833">
    <property type="entry name" value="Thioredoxin-like"/>
    <property type="match status" value="1"/>
</dbReference>
<dbReference type="EMBL" id="JBBNAG010000005">
    <property type="protein sequence ID" value="KAK9132741.1"/>
    <property type="molecule type" value="Genomic_DNA"/>
</dbReference>
<evidence type="ECO:0000313" key="4">
    <source>
        <dbReference type="Proteomes" id="UP001419268"/>
    </source>
</evidence>
<dbReference type="AlphaFoldDB" id="A0AAP0JEM4"/>
<name>A0AAP0JEM4_9MAGN</name>
<dbReference type="InterPro" id="IPR050730">
    <property type="entry name" value="UBX_domain-protein"/>
</dbReference>